<dbReference type="SMART" id="SM00028">
    <property type="entry name" value="TPR"/>
    <property type="match status" value="5"/>
</dbReference>
<dbReference type="GO" id="GO:0000160">
    <property type="term" value="P:phosphorelay signal transduction system"/>
    <property type="evidence" value="ECO:0007669"/>
    <property type="project" value="InterPro"/>
</dbReference>
<evidence type="ECO:0000313" key="6">
    <source>
        <dbReference type="EMBL" id="MBB5778146.1"/>
    </source>
</evidence>
<dbReference type="CDD" id="cd15831">
    <property type="entry name" value="BTAD"/>
    <property type="match status" value="1"/>
</dbReference>
<dbReference type="GO" id="GO:0003677">
    <property type="term" value="F:DNA binding"/>
    <property type="evidence" value="ECO:0007669"/>
    <property type="project" value="UniProtKB-UniRule"/>
</dbReference>
<dbReference type="Gene3D" id="3.40.50.300">
    <property type="entry name" value="P-loop containing nucleotide triphosphate hydrolases"/>
    <property type="match status" value="1"/>
</dbReference>
<dbReference type="EMBL" id="JACHMB010000001">
    <property type="protein sequence ID" value="MBB5778146.1"/>
    <property type="molecule type" value="Genomic_DNA"/>
</dbReference>
<dbReference type="Pfam" id="PF13424">
    <property type="entry name" value="TPR_12"/>
    <property type="match status" value="1"/>
</dbReference>
<comment type="caution">
    <text evidence="6">The sequence shown here is derived from an EMBL/GenBank/DDBJ whole genome shotgun (WGS) entry which is preliminary data.</text>
</comment>
<feature type="region of interest" description="Disordered" evidence="4">
    <location>
        <begin position="935"/>
        <end position="1030"/>
    </location>
</feature>
<dbReference type="InterPro" id="IPR019734">
    <property type="entry name" value="TPR_rpt"/>
</dbReference>
<evidence type="ECO:0000259" key="5">
    <source>
        <dbReference type="PROSITE" id="PS51755"/>
    </source>
</evidence>
<dbReference type="RefSeq" id="WP_185071619.1">
    <property type="nucleotide sequence ID" value="NZ_JACHMB010000001.1"/>
</dbReference>
<dbReference type="GO" id="GO:0006355">
    <property type="term" value="P:regulation of DNA-templated transcription"/>
    <property type="evidence" value="ECO:0007669"/>
    <property type="project" value="InterPro"/>
</dbReference>
<dbReference type="Gene3D" id="1.10.10.10">
    <property type="entry name" value="Winged helix-like DNA-binding domain superfamily/Winged helix DNA-binding domain"/>
    <property type="match status" value="1"/>
</dbReference>
<evidence type="ECO:0000313" key="7">
    <source>
        <dbReference type="Proteomes" id="UP000579153"/>
    </source>
</evidence>
<protein>
    <submittedName>
        <fullName evidence="6">Putative ATPase/DNA-binding winged helix-turn-helix (WHTH) protein</fullName>
    </submittedName>
</protein>
<dbReference type="InterPro" id="IPR005158">
    <property type="entry name" value="BTAD"/>
</dbReference>
<dbReference type="PANTHER" id="PTHR47691">
    <property type="entry name" value="REGULATOR-RELATED"/>
    <property type="match status" value="1"/>
</dbReference>
<dbReference type="SUPFAM" id="SSF46894">
    <property type="entry name" value="C-terminal effector domain of the bipartite response regulators"/>
    <property type="match status" value="1"/>
</dbReference>
<dbReference type="PANTHER" id="PTHR47691:SF3">
    <property type="entry name" value="HTH-TYPE TRANSCRIPTIONAL REGULATOR RV0890C-RELATED"/>
    <property type="match status" value="1"/>
</dbReference>
<organism evidence="6 7">
    <name type="scientific">Nonomuraea jabiensis</name>
    <dbReference type="NCBI Taxonomy" id="882448"/>
    <lineage>
        <taxon>Bacteria</taxon>
        <taxon>Bacillati</taxon>
        <taxon>Actinomycetota</taxon>
        <taxon>Actinomycetes</taxon>
        <taxon>Streptosporangiales</taxon>
        <taxon>Streptosporangiaceae</taxon>
        <taxon>Nonomuraea</taxon>
    </lineage>
</organism>
<keyword evidence="7" id="KW-1185">Reference proteome</keyword>
<dbReference type="InterPro" id="IPR011990">
    <property type="entry name" value="TPR-like_helical_dom_sf"/>
</dbReference>
<proteinExistence type="inferred from homology"/>
<dbReference type="SUPFAM" id="SSF52540">
    <property type="entry name" value="P-loop containing nucleoside triphosphate hydrolases"/>
    <property type="match status" value="1"/>
</dbReference>
<comment type="similarity">
    <text evidence="1">Belongs to the AfsR/DnrI/RedD regulatory family.</text>
</comment>
<feature type="compositionally biased region" description="Pro residues" evidence="4">
    <location>
        <begin position="940"/>
        <end position="953"/>
    </location>
</feature>
<dbReference type="InterPro" id="IPR001867">
    <property type="entry name" value="OmpR/PhoB-type_DNA-bd"/>
</dbReference>
<feature type="compositionally biased region" description="Low complexity" evidence="4">
    <location>
        <begin position="1010"/>
        <end position="1030"/>
    </location>
</feature>
<feature type="compositionally biased region" description="Low complexity" evidence="4">
    <location>
        <begin position="978"/>
        <end position="991"/>
    </location>
</feature>
<dbReference type="Pfam" id="PF03704">
    <property type="entry name" value="BTAD"/>
    <property type="match status" value="1"/>
</dbReference>
<feature type="compositionally biased region" description="Acidic residues" evidence="4">
    <location>
        <begin position="958"/>
        <end position="972"/>
    </location>
</feature>
<feature type="domain" description="OmpR/PhoB-type" evidence="5">
    <location>
        <begin position="1"/>
        <end position="90"/>
    </location>
</feature>
<dbReference type="SMART" id="SM00862">
    <property type="entry name" value="Trans_reg_C"/>
    <property type="match status" value="1"/>
</dbReference>
<reference evidence="6 7" key="1">
    <citation type="submission" date="2020-08" db="EMBL/GenBank/DDBJ databases">
        <title>Sequencing the genomes of 1000 actinobacteria strains.</title>
        <authorList>
            <person name="Klenk H.-P."/>
        </authorList>
    </citation>
    <scope>NUCLEOTIDE SEQUENCE [LARGE SCALE GENOMIC DNA]</scope>
    <source>
        <strain evidence="6 7">DSM 45507</strain>
    </source>
</reference>
<dbReference type="Proteomes" id="UP000579153">
    <property type="component" value="Unassembled WGS sequence"/>
</dbReference>
<dbReference type="InterPro" id="IPR027417">
    <property type="entry name" value="P-loop_NTPase"/>
</dbReference>
<evidence type="ECO:0000256" key="4">
    <source>
        <dbReference type="SAM" id="MobiDB-lite"/>
    </source>
</evidence>
<keyword evidence="2 3" id="KW-0238">DNA-binding</keyword>
<dbReference type="SMART" id="SM01043">
    <property type="entry name" value="BTAD"/>
    <property type="match status" value="1"/>
</dbReference>
<evidence type="ECO:0000256" key="1">
    <source>
        <dbReference type="ARBA" id="ARBA00005820"/>
    </source>
</evidence>
<dbReference type="PRINTS" id="PR00364">
    <property type="entry name" value="DISEASERSIST"/>
</dbReference>
<feature type="DNA-binding region" description="OmpR/PhoB-type" evidence="3">
    <location>
        <begin position="1"/>
        <end position="90"/>
    </location>
</feature>
<dbReference type="InterPro" id="IPR036388">
    <property type="entry name" value="WH-like_DNA-bd_sf"/>
</dbReference>
<dbReference type="InterPro" id="IPR016032">
    <property type="entry name" value="Sig_transdc_resp-reg_C-effctor"/>
</dbReference>
<name>A0A7W9G6S4_9ACTN</name>
<dbReference type="PROSITE" id="PS51755">
    <property type="entry name" value="OMPR_PHOB"/>
    <property type="match status" value="1"/>
</dbReference>
<accession>A0A7W9G6S4</accession>
<sequence length="1030" mass="109349">MRFQILGPTTVLGEDGEPVALGGPRVRALLTLLALHAGRIVGGEQLVAGMYGPRPPEGVANALQSQVSRLRRALGRDLVEFHPAGYRLVADPQDVDARRFELLAQQGRQALASGDPGRAAALLREALEMWRGAPLSDAPHAEAAAAALAELRLAATEDRVQADLDLGRHRELVAELSQLTAAHPLRERLRAQLMRALYGSGRQAEALTVYDEARKTLDEELGVEPGAELAAAHLAVLRADPALGAAAPDAAPAARRRQGLRAQLTSFVGRAEEIEEVAARLRANRLVTLIGPGGAGKTRLATEAAAQEPGDVCFVGLAPVSEDAGVPGAVLSALDIRDAPPTPDRLTVDPATRLVTALAGRRLLLVLDNCEHVVAATADLADLLLASCPELRVLVTGREALGITGESILPVAPLRLPPPEAGQPLDYPAVRLFADRAAAVRPGFAVDAGNAAAVVRICRALDGLPLAIELAAARLRTLPVADVAARLDDRFGLLTRGSRTALPRHQTLHAVVAWSWDLLDESEQRLARRLSVFVGGARPEAAEQVCGLPEDVLFSLAEKSLVEFAGGRFRMLETIRAFCAERLAESGEAESISEAHARYCLDLVMTADPRLRTREQLEWLVRLDEESDELDAAIRWATASGRPELGLRLLAHCACYWWMRGNRVTSTHLAADLLAALGFRHPPGMEEEYVMCVLIRAWTGGIDEELRALLEEARQLLPPYSLPRRLEFLPMLLSAYTGPPGEYDEVHTALIERGDDLQPWQEALSYGGVGFLLQSVGRDAEAVVNFERSLAAFRAIGERWGMVMTLSGLGSLYQAQGDFTTASALADEALAVATELGAETEIAETLCRRGDARLHLADATGARADYLRAAEMSRSNGSAETMAWAHLGLGQVALFQGDLDEARALLVQARDEVPADWYFTEDTRARIAAALDEVNARSAGPPPPGPAPDPPPSAADDPPPEAADDPPPEAADDPPPGAADDPSAGAPRGAANQPSAGPSCEAAGQPSAGPPREAAGQPPAGPASGAVSER</sequence>
<gene>
    <name evidence="6" type="ORF">HD596_004902</name>
</gene>
<evidence type="ECO:0000256" key="2">
    <source>
        <dbReference type="ARBA" id="ARBA00023125"/>
    </source>
</evidence>
<dbReference type="Gene3D" id="1.25.40.10">
    <property type="entry name" value="Tetratricopeptide repeat domain"/>
    <property type="match status" value="2"/>
</dbReference>
<dbReference type="SUPFAM" id="SSF48452">
    <property type="entry name" value="TPR-like"/>
    <property type="match status" value="2"/>
</dbReference>
<evidence type="ECO:0000256" key="3">
    <source>
        <dbReference type="PROSITE-ProRule" id="PRU01091"/>
    </source>
</evidence>
<dbReference type="Pfam" id="PF00486">
    <property type="entry name" value="Trans_reg_C"/>
    <property type="match status" value="1"/>
</dbReference>
<dbReference type="AlphaFoldDB" id="A0A7W9G6S4"/>